<dbReference type="Proteomes" id="UP001161390">
    <property type="component" value="Unassembled WGS sequence"/>
</dbReference>
<evidence type="ECO:0000313" key="5">
    <source>
        <dbReference type="EMBL" id="GLQ20199.1"/>
    </source>
</evidence>
<comment type="caution">
    <text evidence="5">The sequence shown here is derived from an EMBL/GenBank/DDBJ whole genome shotgun (WGS) entry which is preliminary data.</text>
</comment>
<dbReference type="InterPro" id="IPR004399">
    <property type="entry name" value="HMP/HMP-P_kinase_dom"/>
</dbReference>
<dbReference type="EMBL" id="BSNJ01000002">
    <property type="protein sequence ID" value="GLQ20199.1"/>
    <property type="molecule type" value="Genomic_DNA"/>
</dbReference>
<name>A0ABQ5UZ60_9PROT</name>
<dbReference type="CDD" id="cd01169">
    <property type="entry name" value="HMPP_kinase"/>
    <property type="match status" value="1"/>
</dbReference>
<dbReference type="SUPFAM" id="SSF53613">
    <property type="entry name" value="Ribokinase-like"/>
    <property type="match status" value="1"/>
</dbReference>
<evidence type="ECO:0000256" key="3">
    <source>
        <dbReference type="SAM" id="MobiDB-lite"/>
    </source>
</evidence>
<feature type="domain" description="Pyridoxamine kinase/Phosphomethylpyrimidine kinase" evidence="4">
    <location>
        <begin position="18"/>
        <end position="261"/>
    </location>
</feature>
<protein>
    <recommendedName>
        <fullName evidence="2">hydroxymethylpyrimidine kinase</fullName>
        <ecNumber evidence="2">2.7.1.49</ecNumber>
    </recommendedName>
</protein>
<gene>
    <name evidence="5" type="ORF">GCM10007854_11540</name>
</gene>
<evidence type="ECO:0000313" key="6">
    <source>
        <dbReference type="Proteomes" id="UP001161390"/>
    </source>
</evidence>
<dbReference type="InterPro" id="IPR013749">
    <property type="entry name" value="PM/HMP-P_kinase-1"/>
</dbReference>
<dbReference type="InterPro" id="IPR029056">
    <property type="entry name" value="Ribokinase-like"/>
</dbReference>
<accession>A0ABQ5UZ60</accession>
<evidence type="ECO:0000259" key="4">
    <source>
        <dbReference type="Pfam" id="PF08543"/>
    </source>
</evidence>
<keyword evidence="5" id="KW-0418">Kinase</keyword>
<proteinExistence type="predicted"/>
<dbReference type="GO" id="GO:0016301">
    <property type="term" value="F:kinase activity"/>
    <property type="evidence" value="ECO:0007669"/>
    <property type="project" value="UniProtKB-KW"/>
</dbReference>
<dbReference type="Gene3D" id="3.40.1190.20">
    <property type="match status" value="1"/>
</dbReference>
<dbReference type="NCBIfam" id="TIGR00097">
    <property type="entry name" value="HMP-P_kinase"/>
    <property type="match status" value="1"/>
</dbReference>
<keyword evidence="5" id="KW-0808">Transferase</keyword>
<evidence type="ECO:0000256" key="1">
    <source>
        <dbReference type="ARBA" id="ARBA00004948"/>
    </source>
</evidence>
<sequence>MNTSDTPTARVLIIAGSDSSGGAGIQADIKACAAFGAYSMTAVTAVTAQNTLGVHKVDLMSPDMVRAQIEACVSDIGVDVIKLGMLGSEAIIRTVYELIEPLDATVVLDPVMVATSGDRLLEEGAVAAMKELLVPIADLVTPNVPEAEILTGLSITDTDDLAKAGETILAMGSYAALMKGGHLDMTSVVDVLVSEDGASVMTGPRIHSRHTHGTGCTLASAVAAALALGANLDEAVSSARDYVFEAIRTAPKLGGGSGPLNHGLAVPQGSADGDDPDPDPANPFAALKGLSS</sequence>
<reference evidence="5" key="1">
    <citation type="journal article" date="2014" name="Int. J. Syst. Evol. Microbiol.">
        <title>Complete genome of a new Firmicutes species belonging to the dominant human colonic microbiota ('Ruminococcus bicirculans') reveals two chromosomes and a selective capacity to utilize plant glucans.</title>
        <authorList>
            <consortium name="NISC Comparative Sequencing Program"/>
            <person name="Wegmann U."/>
            <person name="Louis P."/>
            <person name="Goesmann A."/>
            <person name="Henrissat B."/>
            <person name="Duncan S.H."/>
            <person name="Flint H.J."/>
        </authorList>
    </citation>
    <scope>NUCLEOTIDE SEQUENCE</scope>
    <source>
        <strain evidence="5">NBRC 108216</strain>
    </source>
</reference>
<dbReference type="RefSeq" id="WP_284370548.1">
    <property type="nucleotide sequence ID" value="NZ_BSNJ01000002.1"/>
</dbReference>
<evidence type="ECO:0000256" key="2">
    <source>
        <dbReference type="ARBA" id="ARBA00012135"/>
    </source>
</evidence>
<dbReference type="PANTHER" id="PTHR20858:SF17">
    <property type="entry name" value="HYDROXYMETHYLPYRIMIDINE_PHOSPHOMETHYLPYRIMIDINE KINASE THI20-RELATED"/>
    <property type="match status" value="1"/>
</dbReference>
<reference evidence="5" key="2">
    <citation type="submission" date="2023-01" db="EMBL/GenBank/DDBJ databases">
        <title>Draft genome sequence of Algimonas porphyrae strain NBRC 108216.</title>
        <authorList>
            <person name="Sun Q."/>
            <person name="Mori K."/>
        </authorList>
    </citation>
    <scope>NUCLEOTIDE SEQUENCE</scope>
    <source>
        <strain evidence="5">NBRC 108216</strain>
    </source>
</reference>
<dbReference type="PANTHER" id="PTHR20858">
    <property type="entry name" value="PHOSPHOMETHYLPYRIMIDINE KINASE"/>
    <property type="match status" value="1"/>
</dbReference>
<feature type="region of interest" description="Disordered" evidence="3">
    <location>
        <begin position="255"/>
        <end position="292"/>
    </location>
</feature>
<dbReference type="Pfam" id="PF08543">
    <property type="entry name" value="Phos_pyr_kin"/>
    <property type="match status" value="1"/>
</dbReference>
<dbReference type="EC" id="2.7.1.49" evidence="2"/>
<organism evidence="5 6">
    <name type="scientific">Algimonas porphyrae</name>
    <dbReference type="NCBI Taxonomy" id="1128113"/>
    <lineage>
        <taxon>Bacteria</taxon>
        <taxon>Pseudomonadati</taxon>
        <taxon>Pseudomonadota</taxon>
        <taxon>Alphaproteobacteria</taxon>
        <taxon>Maricaulales</taxon>
        <taxon>Robiginitomaculaceae</taxon>
        <taxon>Algimonas</taxon>
    </lineage>
</organism>
<keyword evidence="6" id="KW-1185">Reference proteome</keyword>
<comment type="pathway">
    <text evidence="1">Cofactor biosynthesis; thiamine diphosphate biosynthesis.</text>
</comment>